<dbReference type="AlphaFoldDB" id="A0A419T5S4"/>
<feature type="domain" description="HTH araC/xylS-type" evidence="5">
    <location>
        <begin position="239"/>
        <end position="337"/>
    </location>
</feature>
<dbReference type="Pfam" id="PF12833">
    <property type="entry name" value="HTH_18"/>
    <property type="match status" value="1"/>
</dbReference>
<dbReference type="InterPro" id="IPR018060">
    <property type="entry name" value="HTH_AraC"/>
</dbReference>
<organism evidence="7 8">
    <name type="scientific">Thermohalobacter berrensis</name>
    <dbReference type="NCBI Taxonomy" id="99594"/>
    <lineage>
        <taxon>Bacteria</taxon>
        <taxon>Bacillati</taxon>
        <taxon>Bacillota</taxon>
        <taxon>Tissierellia</taxon>
        <taxon>Tissierellales</taxon>
        <taxon>Thermohalobacteraceae</taxon>
        <taxon>Thermohalobacter</taxon>
    </lineage>
</organism>
<evidence type="ECO:0000256" key="4">
    <source>
        <dbReference type="PROSITE-ProRule" id="PRU00169"/>
    </source>
</evidence>
<dbReference type="InterPro" id="IPR020449">
    <property type="entry name" value="Tscrpt_reg_AraC-type_HTH"/>
</dbReference>
<dbReference type="InterPro" id="IPR011006">
    <property type="entry name" value="CheY-like_superfamily"/>
</dbReference>
<accession>A0A419T5S4</accession>
<evidence type="ECO:0000256" key="3">
    <source>
        <dbReference type="ARBA" id="ARBA00023163"/>
    </source>
</evidence>
<dbReference type="OrthoDB" id="324626at2"/>
<dbReference type="Proteomes" id="UP000284177">
    <property type="component" value="Unassembled WGS sequence"/>
</dbReference>
<dbReference type="InterPro" id="IPR009057">
    <property type="entry name" value="Homeodomain-like_sf"/>
</dbReference>
<evidence type="ECO:0000256" key="1">
    <source>
        <dbReference type="ARBA" id="ARBA00023015"/>
    </source>
</evidence>
<dbReference type="GO" id="GO:0043565">
    <property type="term" value="F:sequence-specific DNA binding"/>
    <property type="evidence" value="ECO:0007669"/>
    <property type="project" value="InterPro"/>
</dbReference>
<dbReference type="RefSeq" id="WP_120168272.1">
    <property type="nucleotide sequence ID" value="NZ_MCIB01000009.1"/>
</dbReference>
<keyword evidence="3" id="KW-0804">Transcription</keyword>
<dbReference type="PROSITE" id="PS01124">
    <property type="entry name" value="HTH_ARAC_FAMILY_2"/>
    <property type="match status" value="1"/>
</dbReference>
<dbReference type="PANTHER" id="PTHR43280">
    <property type="entry name" value="ARAC-FAMILY TRANSCRIPTIONAL REGULATOR"/>
    <property type="match status" value="1"/>
</dbReference>
<dbReference type="EMBL" id="MCIB01000009">
    <property type="protein sequence ID" value="RKD32748.1"/>
    <property type="molecule type" value="Genomic_DNA"/>
</dbReference>
<keyword evidence="1" id="KW-0805">Transcription regulation</keyword>
<dbReference type="GO" id="GO:0003700">
    <property type="term" value="F:DNA-binding transcription factor activity"/>
    <property type="evidence" value="ECO:0007669"/>
    <property type="project" value="InterPro"/>
</dbReference>
<evidence type="ECO:0000259" key="5">
    <source>
        <dbReference type="PROSITE" id="PS01124"/>
    </source>
</evidence>
<dbReference type="PRINTS" id="PR00032">
    <property type="entry name" value="HTHARAC"/>
</dbReference>
<evidence type="ECO:0000313" key="7">
    <source>
        <dbReference type="EMBL" id="RKD32748.1"/>
    </source>
</evidence>
<dbReference type="InterPro" id="IPR001789">
    <property type="entry name" value="Sig_transdc_resp-reg_receiver"/>
</dbReference>
<dbReference type="PROSITE" id="PS50110">
    <property type="entry name" value="RESPONSE_REGULATORY"/>
    <property type="match status" value="1"/>
</dbReference>
<dbReference type="GO" id="GO:0000160">
    <property type="term" value="P:phosphorelay signal transduction system"/>
    <property type="evidence" value="ECO:0007669"/>
    <property type="project" value="InterPro"/>
</dbReference>
<keyword evidence="8" id="KW-1185">Reference proteome</keyword>
<evidence type="ECO:0000256" key="2">
    <source>
        <dbReference type="ARBA" id="ARBA00023125"/>
    </source>
</evidence>
<dbReference type="PANTHER" id="PTHR43280:SF2">
    <property type="entry name" value="HTH-TYPE TRANSCRIPTIONAL REGULATOR EXSA"/>
    <property type="match status" value="1"/>
</dbReference>
<protein>
    <submittedName>
        <fullName evidence="7">Uncharacterized protein</fullName>
    </submittedName>
</protein>
<proteinExistence type="predicted"/>
<evidence type="ECO:0000259" key="6">
    <source>
        <dbReference type="PROSITE" id="PS50110"/>
    </source>
</evidence>
<feature type="domain" description="Response regulatory" evidence="6">
    <location>
        <begin position="3"/>
        <end position="120"/>
    </location>
</feature>
<feature type="modified residue" description="4-aspartylphosphate" evidence="4">
    <location>
        <position position="55"/>
    </location>
</feature>
<name>A0A419T5S4_9FIRM</name>
<dbReference type="SMART" id="SM00448">
    <property type="entry name" value="REC"/>
    <property type="match status" value="1"/>
</dbReference>
<evidence type="ECO:0000313" key="8">
    <source>
        <dbReference type="Proteomes" id="UP000284177"/>
    </source>
</evidence>
<reference evidence="7 8" key="1">
    <citation type="submission" date="2016-08" db="EMBL/GenBank/DDBJ databases">
        <title>Novel Firmicutes and Novel Genomes.</title>
        <authorList>
            <person name="Poppleton D.I."/>
            <person name="Gribaldo S."/>
        </authorList>
    </citation>
    <scope>NUCLEOTIDE SEQUENCE [LARGE SCALE GENOMIC DNA]</scope>
    <source>
        <strain evidence="7 8">CTT3</strain>
    </source>
</reference>
<keyword evidence="4" id="KW-0597">Phosphoprotein</keyword>
<keyword evidence="2" id="KW-0238">DNA-binding</keyword>
<sequence length="363" mass="42710">MYKVLIVEDEYLEREALKLILSEKSNEITIAGEATTGSSAISLYKELCPHIMLIDIKVPCIDGIEVAERIREKDNNIAIIIITAYDDFALVQKALRIRVDDYILKPATPKQIMTSIDKVTKRISSKESIFSRKLNDLEKSIKLKQYKSSKEKLNSLLKYLFLINQDNRKKLKNDIQFIAFKLIKIADDMMLEIKEKDYIKKISKTKNEWLQKEMLLKLLYEMFDDLIENKKYNCNSEIVAVLNYIEKNYHKGITLKEVADYIGLSPYYLSRLFKKELGINFITYVTERKIEKGKDLLANTDMPISNIALELSFKEPNYFTKVFKKIVGLTPSQYRKKVRKEMTKKYNRLQTNRYIFNNKKYYV</sequence>
<dbReference type="CDD" id="cd17536">
    <property type="entry name" value="REC_YesN-like"/>
    <property type="match status" value="1"/>
</dbReference>
<dbReference type="Pfam" id="PF00072">
    <property type="entry name" value="Response_reg"/>
    <property type="match status" value="1"/>
</dbReference>
<comment type="caution">
    <text evidence="7">The sequence shown here is derived from an EMBL/GenBank/DDBJ whole genome shotgun (WGS) entry which is preliminary data.</text>
</comment>
<dbReference type="Gene3D" id="1.10.10.60">
    <property type="entry name" value="Homeodomain-like"/>
    <property type="match status" value="2"/>
</dbReference>
<dbReference type="SMART" id="SM00342">
    <property type="entry name" value="HTH_ARAC"/>
    <property type="match status" value="1"/>
</dbReference>
<dbReference type="SUPFAM" id="SSF52172">
    <property type="entry name" value="CheY-like"/>
    <property type="match status" value="1"/>
</dbReference>
<dbReference type="SUPFAM" id="SSF46689">
    <property type="entry name" value="Homeodomain-like"/>
    <property type="match status" value="2"/>
</dbReference>
<gene>
    <name evidence="7" type="ORF">BET03_10465</name>
</gene>
<dbReference type="Gene3D" id="3.40.50.2300">
    <property type="match status" value="1"/>
</dbReference>